<evidence type="ECO:0000259" key="2">
    <source>
        <dbReference type="Pfam" id="PF12657"/>
    </source>
</evidence>
<gene>
    <name evidence="3" type="ORF">EKO27_g8384</name>
</gene>
<sequence length="397" mass="43062">WIPVWHVGAGLLVPSAEGHAPPDKKECITAFAWAADTRGKGAVLAYLNDDCEVVLLLVHATHDAKAAPGHPGKWTVLEAARFMADGPHPMLTDPTDPDYACTSSSFALSWSPWLKRGRSLTSILSYVSHNYIGFRQITIDEPGEGASLPSVHVGRADASGVCLHLSTDAFVVWEDKAFELPFDHTSPVTKHTTDECGTTYPSQEDIIHMENPITGLIIHPPSFSQNPSTPSYTLVRLSATHDNPAWHQTNLILPPNPDDGIHNNHNSSSSGGGLRWATEISQIIEHQLPRALAHRQGNAGSKGRGEAADFDSEDSDELDSDMDSDSDEFDDDDDEGDDGGGAMRANFFGIRGVDTAPARRLHVPEGREGYLEYNEKEAAADDAVRTVEVEHVEHVSA</sequence>
<evidence type="ECO:0000256" key="1">
    <source>
        <dbReference type="SAM" id="MobiDB-lite"/>
    </source>
</evidence>
<feature type="region of interest" description="Disordered" evidence="1">
    <location>
        <begin position="291"/>
        <end position="345"/>
    </location>
</feature>
<dbReference type="Pfam" id="PF12657">
    <property type="entry name" value="TFIIIC_delta"/>
    <property type="match status" value="1"/>
</dbReference>
<keyword evidence="4" id="KW-1185">Reference proteome</keyword>
<proteinExistence type="predicted"/>
<feature type="non-terminal residue" evidence="3">
    <location>
        <position position="1"/>
    </location>
</feature>
<dbReference type="EMBL" id="RYZI01000314">
    <property type="protein sequence ID" value="RWA06716.1"/>
    <property type="molecule type" value="Genomic_DNA"/>
</dbReference>
<feature type="compositionally biased region" description="Acidic residues" evidence="1">
    <location>
        <begin position="308"/>
        <end position="338"/>
    </location>
</feature>
<dbReference type="AlphaFoldDB" id="A0A439CX60"/>
<evidence type="ECO:0000313" key="4">
    <source>
        <dbReference type="Proteomes" id="UP000286045"/>
    </source>
</evidence>
<accession>A0A439CX60</accession>
<protein>
    <recommendedName>
        <fullName evidence="2">Transcription factor IIIC 90kDa subunit N-terminal domain-containing protein</fullName>
    </recommendedName>
</protein>
<feature type="domain" description="Transcription factor IIIC 90kDa subunit N-terminal" evidence="2">
    <location>
        <begin position="27"/>
        <end position="248"/>
    </location>
</feature>
<evidence type="ECO:0000313" key="3">
    <source>
        <dbReference type="EMBL" id="RWA06716.1"/>
    </source>
</evidence>
<feature type="region of interest" description="Disordered" evidence="1">
    <location>
        <begin position="246"/>
        <end position="273"/>
    </location>
</feature>
<reference evidence="3 4" key="1">
    <citation type="submission" date="2018-12" db="EMBL/GenBank/DDBJ databases">
        <title>Draft genome sequence of Xylaria grammica IHI A82.</title>
        <authorList>
            <person name="Buettner E."/>
            <person name="Kellner H."/>
        </authorList>
    </citation>
    <scope>NUCLEOTIDE SEQUENCE [LARGE SCALE GENOMIC DNA]</scope>
    <source>
        <strain evidence="3 4">IHI A82</strain>
    </source>
</reference>
<comment type="caution">
    <text evidence="3">The sequence shown here is derived from an EMBL/GenBank/DDBJ whole genome shotgun (WGS) entry which is preliminary data.</text>
</comment>
<name>A0A439CX60_9PEZI</name>
<dbReference type="InterPro" id="IPR024761">
    <property type="entry name" value="TFIIIC_delta_N"/>
</dbReference>
<dbReference type="STRING" id="363999.A0A439CX60"/>
<organism evidence="3 4">
    <name type="scientific">Xylaria grammica</name>
    <dbReference type="NCBI Taxonomy" id="363999"/>
    <lineage>
        <taxon>Eukaryota</taxon>
        <taxon>Fungi</taxon>
        <taxon>Dikarya</taxon>
        <taxon>Ascomycota</taxon>
        <taxon>Pezizomycotina</taxon>
        <taxon>Sordariomycetes</taxon>
        <taxon>Xylariomycetidae</taxon>
        <taxon>Xylariales</taxon>
        <taxon>Xylariaceae</taxon>
        <taxon>Xylaria</taxon>
    </lineage>
</organism>
<dbReference type="Proteomes" id="UP000286045">
    <property type="component" value="Unassembled WGS sequence"/>
</dbReference>